<dbReference type="AlphaFoldDB" id="A0A398CWY4"/>
<dbReference type="InterPro" id="IPR002820">
    <property type="entry name" value="Mopterin_CF_biosynth-C_dom"/>
</dbReference>
<dbReference type="InterPro" id="IPR023045">
    <property type="entry name" value="MoaC"/>
</dbReference>
<dbReference type="GO" id="GO:0006777">
    <property type="term" value="P:Mo-molybdopterin cofactor biosynthetic process"/>
    <property type="evidence" value="ECO:0007669"/>
    <property type="project" value="UniProtKB-UniRule"/>
</dbReference>
<dbReference type="InterPro" id="IPR036522">
    <property type="entry name" value="MoaC_sf"/>
</dbReference>
<dbReference type="EMBL" id="QXIT01000118">
    <property type="protein sequence ID" value="RIE07282.1"/>
    <property type="molecule type" value="Genomic_DNA"/>
</dbReference>
<gene>
    <name evidence="7 9" type="primary">moaC</name>
    <name evidence="9" type="ORF">SMC6_06930</name>
</gene>
<dbReference type="EC" id="4.6.1.17" evidence="3 7"/>
<comment type="similarity">
    <text evidence="7">Belongs to the MoaC family.</text>
</comment>
<dbReference type="Proteomes" id="UP000266260">
    <property type="component" value="Unassembled WGS sequence"/>
</dbReference>
<comment type="subunit">
    <text evidence="7">Homohexamer; trimer of dimers.</text>
</comment>
<keyword evidence="10" id="KW-1185">Reference proteome</keyword>
<dbReference type="GO" id="GO:0061799">
    <property type="term" value="F:cyclic pyranopterin monophosphate synthase activity"/>
    <property type="evidence" value="ECO:0007669"/>
    <property type="project" value="UniProtKB-UniRule"/>
</dbReference>
<feature type="binding site" evidence="7">
    <location>
        <begin position="77"/>
        <end position="79"/>
    </location>
    <ligand>
        <name>substrate</name>
    </ligand>
</feature>
<dbReference type="RefSeq" id="WP_119175749.1">
    <property type="nucleotide sequence ID" value="NZ_QXIT01000118.1"/>
</dbReference>
<evidence type="ECO:0000256" key="3">
    <source>
        <dbReference type="ARBA" id="ARBA00012575"/>
    </source>
</evidence>
<comment type="caution">
    <text evidence="9">The sequence shown here is derived from an EMBL/GenBank/DDBJ whole genome shotgun (WGS) entry which is preliminary data.</text>
</comment>
<dbReference type="CDD" id="cd01420">
    <property type="entry name" value="MoaC_PE"/>
    <property type="match status" value="1"/>
</dbReference>
<feature type="active site" evidence="7">
    <location>
        <position position="130"/>
    </location>
</feature>
<dbReference type="NCBIfam" id="NF006870">
    <property type="entry name" value="PRK09364.1"/>
    <property type="match status" value="1"/>
</dbReference>
<evidence type="ECO:0000256" key="7">
    <source>
        <dbReference type="HAMAP-Rule" id="MF_01224"/>
    </source>
</evidence>
<dbReference type="HAMAP" id="MF_01224_B">
    <property type="entry name" value="MoaC_B"/>
    <property type="match status" value="1"/>
</dbReference>
<organism evidence="9 10">
    <name type="scientific">Candidatus Cryosericum odellii</name>
    <dbReference type="NCBI Taxonomy" id="2290917"/>
    <lineage>
        <taxon>Bacteria</taxon>
        <taxon>Pseudomonadati</taxon>
        <taxon>Caldisericota/Cryosericota group</taxon>
        <taxon>Candidatus Cryosericota</taxon>
        <taxon>Candidatus Cryosericia</taxon>
        <taxon>Candidatus Cryosericales</taxon>
        <taxon>Candidatus Cryosericaceae</taxon>
        <taxon>Candidatus Cryosericum</taxon>
    </lineage>
</organism>
<dbReference type="Pfam" id="PF01967">
    <property type="entry name" value="MoaC"/>
    <property type="match status" value="1"/>
</dbReference>
<evidence type="ECO:0000256" key="6">
    <source>
        <dbReference type="ARBA" id="ARBA00055087"/>
    </source>
</evidence>
<dbReference type="NCBIfam" id="TIGR00581">
    <property type="entry name" value="moaC"/>
    <property type="match status" value="1"/>
</dbReference>
<evidence type="ECO:0000256" key="2">
    <source>
        <dbReference type="ARBA" id="ARBA00005046"/>
    </source>
</evidence>
<comment type="function">
    <text evidence="6 7">Catalyzes the conversion of (8S)-3',8-cyclo-7,8-dihydroguanosine 5'-triphosphate to cyclic pyranopterin monophosphate (cPMP).</text>
</comment>
<evidence type="ECO:0000256" key="4">
    <source>
        <dbReference type="ARBA" id="ARBA00023150"/>
    </source>
</evidence>
<evidence type="ECO:0000259" key="8">
    <source>
        <dbReference type="Pfam" id="PF01967"/>
    </source>
</evidence>
<accession>A0A398CWY4</accession>
<sequence length="160" mass="17190">MGSNELTHLDDKGNARMVDVGGKLETVREAVARCRVLLAPATFELIKAGNLKKGDVLTVAQVAGIQAAKRTWELIPLCHQINMTFVGVTLMLNEADHAVDIEATARTKSETGVEMEALVAASTAALTVYDMCKAVERGIRITDLRLVRKSGGQSGLWEGV</sequence>
<feature type="binding site" evidence="7">
    <location>
        <begin position="115"/>
        <end position="116"/>
    </location>
    <ligand>
        <name>substrate</name>
    </ligand>
</feature>
<dbReference type="SUPFAM" id="SSF55040">
    <property type="entry name" value="Molybdenum cofactor biosynthesis protein C, MoaC"/>
    <property type="match status" value="1"/>
</dbReference>
<evidence type="ECO:0000256" key="5">
    <source>
        <dbReference type="ARBA" id="ARBA00023239"/>
    </source>
</evidence>
<proteinExistence type="inferred from homology"/>
<feature type="domain" description="Molybdopterin cofactor biosynthesis C (MoaC)" evidence="8">
    <location>
        <begin position="17"/>
        <end position="152"/>
    </location>
</feature>
<reference evidence="9 10" key="1">
    <citation type="submission" date="2018-09" db="EMBL/GenBank/DDBJ databases">
        <title>Discovery and Ecogenomic Context for Candidatus Cryosericales, a Global Caldiserica Order Active in Thawing Permafrost.</title>
        <authorList>
            <person name="Martinez M.A."/>
            <person name="Woodcroft B.J."/>
            <person name="Ignacio Espinoza J.C."/>
            <person name="Zayed A."/>
            <person name="Singleton C.M."/>
            <person name="Boyd J."/>
            <person name="Li Y.-F."/>
            <person name="Purvine S."/>
            <person name="Maughan H."/>
            <person name="Hodgkins S.B."/>
            <person name="Anderson D."/>
            <person name="Sederholm M."/>
            <person name="Temperton B."/>
            <person name="Saleska S.R."/>
            <person name="Tyson G.W."/>
            <person name="Rich V.I."/>
        </authorList>
    </citation>
    <scope>NUCLEOTIDE SEQUENCE [LARGE SCALE GENOMIC DNA]</scope>
    <source>
        <strain evidence="9 10">SMC6</strain>
    </source>
</reference>
<dbReference type="InterPro" id="IPR050105">
    <property type="entry name" value="MoCo_biosynth_MoaA/MoaC"/>
</dbReference>
<evidence type="ECO:0000256" key="1">
    <source>
        <dbReference type="ARBA" id="ARBA00001637"/>
    </source>
</evidence>
<keyword evidence="4 7" id="KW-0501">Molybdenum cofactor biosynthesis</keyword>
<name>A0A398CWY4_9BACT</name>
<dbReference type="Gene3D" id="3.30.70.640">
    <property type="entry name" value="Molybdopterin cofactor biosynthesis C (MoaC) domain"/>
    <property type="match status" value="1"/>
</dbReference>
<comment type="pathway">
    <text evidence="2 7">Cofactor biosynthesis; molybdopterin biosynthesis.</text>
</comment>
<dbReference type="PANTHER" id="PTHR22960">
    <property type="entry name" value="MOLYBDOPTERIN COFACTOR SYNTHESIS PROTEIN A"/>
    <property type="match status" value="1"/>
</dbReference>
<dbReference type="InterPro" id="IPR047594">
    <property type="entry name" value="MoaC_bact/euk"/>
</dbReference>
<protein>
    <recommendedName>
        <fullName evidence="3 7">Cyclic pyranopterin monophosphate synthase</fullName>
        <ecNumber evidence="3 7">4.6.1.17</ecNumber>
    </recommendedName>
    <alternativeName>
        <fullName evidence="7">Molybdenum cofactor biosynthesis protein C</fullName>
    </alternativeName>
</protein>
<evidence type="ECO:0000313" key="10">
    <source>
        <dbReference type="Proteomes" id="UP000266260"/>
    </source>
</evidence>
<dbReference type="UniPathway" id="UPA00344"/>
<keyword evidence="5 7" id="KW-0456">Lyase</keyword>
<comment type="catalytic activity">
    <reaction evidence="1 7">
        <text>(8S)-3',8-cyclo-7,8-dihydroguanosine 5'-triphosphate = cyclic pyranopterin phosphate + diphosphate</text>
        <dbReference type="Rhea" id="RHEA:49580"/>
        <dbReference type="ChEBI" id="CHEBI:33019"/>
        <dbReference type="ChEBI" id="CHEBI:59648"/>
        <dbReference type="ChEBI" id="CHEBI:131766"/>
        <dbReference type="EC" id="4.6.1.17"/>
    </reaction>
</comment>
<evidence type="ECO:0000313" key="9">
    <source>
        <dbReference type="EMBL" id="RIE07282.1"/>
    </source>
</evidence>